<dbReference type="PANTHER" id="PTHR47682:SF1">
    <property type="entry name" value="TETRATRICOPEPTIDE REPEAT (TPR)-CONTAINING PROTEIN"/>
    <property type="match status" value="1"/>
</dbReference>
<gene>
    <name evidence="1" type="primary">fdx4</name>
    <name evidence="1" type="ORF">M595_3368</name>
</gene>
<dbReference type="PANTHER" id="PTHR47682">
    <property type="entry name" value="TETRATRICOPEPTIDE REPEAT (TPR)-CONTAINING PROTEIN"/>
    <property type="match status" value="1"/>
</dbReference>
<reference evidence="1 2" key="1">
    <citation type="journal article" date="2013" name="Front. Microbiol.">
        <title>Comparative genomic analyses of the cyanobacterium, Lyngbya aestuarii BL J, a powerful hydrogen producer.</title>
        <authorList>
            <person name="Kothari A."/>
            <person name="Vaughn M."/>
            <person name="Garcia-Pichel F."/>
        </authorList>
    </citation>
    <scope>NUCLEOTIDE SEQUENCE [LARGE SCALE GENOMIC DNA]</scope>
    <source>
        <strain evidence="1 2">BL J</strain>
    </source>
</reference>
<dbReference type="EMBL" id="AUZM01000032">
    <property type="protein sequence ID" value="ERT06727.1"/>
    <property type="molecule type" value="Genomic_DNA"/>
</dbReference>
<keyword evidence="2" id="KW-1185">Reference proteome</keyword>
<proteinExistence type="predicted"/>
<dbReference type="CDD" id="cd02980">
    <property type="entry name" value="TRX_Fd_family"/>
    <property type="match status" value="1"/>
</dbReference>
<name>U7QHG2_9CYAN</name>
<sequence>MIHLCSKKVLVCQNRTCRKQGSAQVLAAFQAESIPDVGIEATGCLGQCGNGPMVIILPEEVWYDRIQPEEVSTIVEHHLYGGEPVKALLYQKFAPHHSD</sequence>
<dbReference type="Pfam" id="PF01257">
    <property type="entry name" value="2Fe-2S_thioredx"/>
    <property type="match status" value="1"/>
</dbReference>
<comment type="caution">
    <text evidence="1">The sequence shown here is derived from an EMBL/GenBank/DDBJ whole genome shotgun (WGS) entry which is preliminary data.</text>
</comment>
<evidence type="ECO:0000313" key="1">
    <source>
        <dbReference type="EMBL" id="ERT06727.1"/>
    </source>
</evidence>
<dbReference type="Gene3D" id="3.40.30.10">
    <property type="entry name" value="Glutaredoxin"/>
    <property type="match status" value="1"/>
</dbReference>
<organism evidence="1 2">
    <name type="scientific">Lyngbya aestuarii BL J</name>
    <dbReference type="NCBI Taxonomy" id="1348334"/>
    <lineage>
        <taxon>Bacteria</taxon>
        <taxon>Bacillati</taxon>
        <taxon>Cyanobacteriota</taxon>
        <taxon>Cyanophyceae</taxon>
        <taxon>Oscillatoriophycideae</taxon>
        <taxon>Oscillatoriales</taxon>
        <taxon>Microcoleaceae</taxon>
        <taxon>Lyngbya</taxon>
    </lineage>
</organism>
<dbReference type="AlphaFoldDB" id="U7QHG2"/>
<dbReference type="PATRIC" id="fig|1348334.3.peg.3257"/>
<dbReference type="Proteomes" id="UP000017127">
    <property type="component" value="Unassembled WGS sequence"/>
</dbReference>
<dbReference type="InterPro" id="IPR036249">
    <property type="entry name" value="Thioredoxin-like_sf"/>
</dbReference>
<protein>
    <submittedName>
        <fullName evidence="1">Ferredoxin, 2Fe-2S</fullName>
    </submittedName>
</protein>
<dbReference type="RefSeq" id="WP_023067120.1">
    <property type="nucleotide sequence ID" value="NZ_AUZM01000032.1"/>
</dbReference>
<evidence type="ECO:0000313" key="2">
    <source>
        <dbReference type="Proteomes" id="UP000017127"/>
    </source>
</evidence>
<accession>U7QHG2</accession>
<dbReference type="SUPFAM" id="SSF52833">
    <property type="entry name" value="Thioredoxin-like"/>
    <property type="match status" value="1"/>
</dbReference>
<dbReference type="OrthoDB" id="9761899at2"/>